<dbReference type="Proteomes" id="UP001497453">
    <property type="component" value="Chromosome 1"/>
</dbReference>
<feature type="region of interest" description="Disordered" evidence="7">
    <location>
        <begin position="139"/>
        <end position="177"/>
    </location>
</feature>
<evidence type="ECO:0000256" key="5">
    <source>
        <dbReference type="ARBA" id="ARBA00022989"/>
    </source>
</evidence>
<feature type="domain" description="PTM1-like N-terminal" evidence="11">
    <location>
        <begin position="37"/>
        <end position="125"/>
    </location>
</feature>
<proteinExistence type="inferred from homology"/>
<feature type="transmembrane region" description="Helical" evidence="8">
    <location>
        <begin position="407"/>
        <end position="432"/>
    </location>
</feature>
<protein>
    <recommendedName>
        <fullName evidence="14">Integral membrane protein</fullName>
    </recommendedName>
</protein>
<evidence type="ECO:0000313" key="12">
    <source>
        <dbReference type="EMBL" id="CAL1694968.1"/>
    </source>
</evidence>
<evidence type="ECO:0000259" key="11">
    <source>
        <dbReference type="Pfam" id="PF21902"/>
    </source>
</evidence>
<feature type="transmembrane region" description="Helical" evidence="8">
    <location>
        <begin position="273"/>
        <end position="293"/>
    </location>
</feature>
<sequence length="639" mass="71909">MVDRFWSFLVFGSLWLALIAPLVSAYEVPVSDADYDRQVCSGMWAGKTTFINVTFDSTSQGQLAIVIYEWSDAPYLGKVTSYVNDYLPQKTYVCTSDAVKGGFCDTSQLGRFILDLPSEKSINDTSFWSARVAFSDNDNSTSNAVELEPSDESSSGLWNNPAGNPHPPDENDEFTSPWKPRGFTIEHYARQDSQPLNPSPSGILIYREPIQYNVRKTGYYCIAIVPVTVLSNSNTERQESTDVPYHPTYSGTVLFQNKFHGKLSAADYPKVNFYFAMFIVYAVLGVAWGWLCYQNLQDLLPIQYYISSLLAFLIVEMIASWAYYRYLNAHGKGTTSTVFLIVVAILDAGRNALSFFLLLVVSLGLSVVRESLGRTMLKCQILAVAHFIFGVLYAVGIVELELESTSAFVLLVFVIPLAFTLSGFLLWILYSLNATIHQLAARKQRYKLRMFTWLYRILLLTVLVIAAFFVVSSMTFSGRFAEDYGAKSWKVQWWLLDGWLALLYLVDFIAIAYLWRPSPNNRRYVFILLFLSLSVLTSLVSTLAMFDEIAQDEEDAEDYDMEALERRTAAMRDDDDDGSTLVGIRGPGSMAAEEIVFEIGDDGHDGSDDEDLSSAKKRRANVTQHEGDEHEREGLIGDR</sequence>
<evidence type="ECO:0008006" key="14">
    <source>
        <dbReference type="Google" id="ProtNLM"/>
    </source>
</evidence>
<dbReference type="InterPro" id="IPR009637">
    <property type="entry name" value="GPR107/GPR108-like"/>
</dbReference>
<evidence type="ECO:0000256" key="3">
    <source>
        <dbReference type="ARBA" id="ARBA00022692"/>
    </source>
</evidence>
<evidence type="ECO:0000256" key="6">
    <source>
        <dbReference type="ARBA" id="ARBA00023136"/>
    </source>
</evidence>
<evidence type="ECO:0000256" key="2">
    <source>
        <dbReference type="ARBA" id="ARBA00007883"/>
    </source>
</evidence>
<dbReference type="PANTHER" id="PTHR21229:SF1">
    <property type="entry name" value="GH17801P"/>
    <property type="match status" value="1"/>
</dbReference>
<feature type="signal peptide" evidence="9">
    <location>
        <begin position="1"/>
        <end position="25"/>
    </location>
</feature>
<accession>A0ABP1CH10</accession>
<comment type="subcellular location">
    <subcellularLocation>
        <location evidence="1">Membrane</location>
        <topology evidence="1">Multi-pass membrane protein</topology>
    </subcellularLocation>
</comment>
<evidence type="ECO:0000256" key="4">
    <source>
        <dbReference type="ARBA" id="ARBA00022729"/>
    </source>
</evidence>
<keyword evidence="4 9" id="KW-0732">Signal</keyword>
<evidence type="ECO:0000256" key="1">
    <source>
        <dbReference type="ARBA" id="ARBA00004141"/>
    </source>
</evidence>
<dbReference type="InterPro" id="IPR053937">
    <property type="entry name" value="GOST_TM"/>
</dbReference>
<reference evidence="13" key="1">
    <citation type="submission" date="2024-04" db="EMBL/GenBank/DDBJ databases">
        <authorList>
            <person name="Shaw F."/>
            <person name="Minotto A."/>
        </authorList>
    </citation>
    <scope>NUCLEOTIDE SEQUENCE [LARGE SCALE GENOMIC DNA]</scope>
</reference>
<evidence type="ECO:0000313" key="13">
    <source>
        <dbReference type="Proteomes" id="UP001497453"/>
    </source>
</evidence>
<feature type="compositionally biased region" description="Basic and acidic residues" evidence="7">
    <location>
        <begin position="625"/>
        <end position="639"/>
    </location>
</feature>
<gene>
    <name evidence="12" type="ORF">GFSPODELE1_LOCUS534</name>
</gene>
<evidence type="ECO:0000256" key="9">
    <source>
        <dbReference type="SAM" id="SignalP"/>
    </source>
</evidence>
<keyword evidence="3 8" id="KW-0812">Transmembrane</keyword>
<evidence type="ECO:0000256" key="7">
    <source>
        <dbReference type="SAM" id="MobiDB-lite"/>
    </source>
</evidence>
<feature type="transmembrane region" description="Helical" evidence="8">
    <location>
        <begin position="377"/>
        <end position="395"/>
    </location>
</feature>
<feature type="chain" id="PRO_5047363667" description="Integral membrane protein" evidence="9">
    <location>
        <begin position="26"/>
        <end position="639"/>
    </location>
</feature>
<feature type="transmembrane region" description="Helical" evidence="8">
    <location>
        <begin position="491"/>
        <end position="515"/>
    </location>
</feature>
<feature type="transmembrane region" description="Helical" evidence="8">
    <location>
        <begin position="338"/>
        <end position="365"/>
    </location>
</feature>
<feature type="region of interest" description="Disordered" evidence="7">
    <location>
        <begin position="599"/>
        <end position="639"/>
    </location>
</feature>
<organism evidence="12 13">
    <name type="scientific">Somion occarium</name>
    <dbReference type="NCBI Taxonomy" id="3059160"/>
    <lineage>
        <taxon>Eukaryota</taxon>
        <taxon>Fungi</taxon>
        <taxon>Dikarya</taxon>
        <taxon>Basidiomycota</taxon>
        <taxon>Agaricomycotina</taxon>
        <taxon>Agaricomycetes</taxon>
        <taxon>Polyporales</taxon>
        <taxon>Cerrenaceae</taxon>
        <taxon>Somion</taxon>
    </lineage>
</organism>
<comment type="similarity">
    <text evidence="2">Belongs to the LU7TM family.</text>
</comment>
<evidence type="ECO:0000256" key="8">
    <source>
        <dbReference type="SAM" id="Phobius"/>
    </source>
</evidence>
<dbReference type="PANTHER" id="PTHR21229">
    <property type="entry name" value="LUNG SEVEN TRANSMEMBRANE RECEPTOR"/>
    <property type="match status" value="1"/>
</dbReference>
<keyword evidence="5 8" id="KW-1133">Transmembrane helix</keyword>
<name>A0ABP1CH10_9APHY</name>
<dbReference type="Pfam" id="PF21902">
    <property type="entry name" value="PTM1-like_N"/>
    <property type="match status" value="1"/>
</dbReference>
<dbReference type="InterPro" id="IPR053938">
    <property type="entry name" value="PTM1-like_N"/>
</dbReference>
<feature type="compositionally biased region" description="Polar residues" evidence="7">
    <location>
        <begin position="152"/>
        <end position="162"/>
    </location>
</feature>
<evidence type="ECO:0000259" key="10">
    <source>
        <dbReference type="Pfam" id="PF06814"/>
    </source>
</evidence>
<keyword evidence="6 8" id="KW-0472">Membrane</keyword>
<feature type="transmembrane region" description="Helical" evidence="8">
    <location>
        <begin position="305"/>
        <end position="326"/>
    </location>
</feature>
<feature type="domain" description="GOST seven transmembrane" evidence="10">
    <location>
        <begin position="269"/>
        <end position="521"/>
    </location>
</feature>
<feature type="transmembrane region" description="Helical" evidence="8">
    <location>
        <begin position="453"/>
        <end position="471"/>
    </location>
</feature>
<dbReference type="Pfam" id="PF06814">
    <property type="entry name" value="GOST_TM"/>
    <property type="match status" value="1"/>
</dbReference>
<feature type="transmembrane region" description="Helical" evidence="8">
    <location>
        <begin position="524"/>
        <end position="546"/>
    </location>
</feature>
<keyword evidence="13" id="KW-1185">Reference proteome</keyword>
<dbReference type="EMBL" id="OZ037944">
    <property type="protein sequence ID" value="CAL1694968.1"/>
    <property type="molecule type" value="Genomic_DNA"/>
</dbReference>